<dbReference type="InterPro" id="IPR018321">
    <property type="entry name" value="Glucosamine6P_isomerase_CS"/>
</dbReference>
<proteinExistence type="inferred from homology"/>
<dbReference type="Proteomes" id="UP001556040">
    <property type="component" value="Unassembled WGS sequence"/>
</dbReference>
<dbReference type="EC" id="3.5.99.6" evidence="3"/>
<keyword evidence="6" id="KW-1185">Reference proteome</keyword>
<dbReference type="InterPro" id="IPR004547">
    <property type="entry name" value="Glucosamine6P_isomerase"/>
</dbReference>
<evidence type="ECO:0000256" key="1">
    <source>
        <dbReference type="ARBA" id="ARBA00022801"/>
    </source>
</evidence>
<dbReference type="NCBIfam" id="TIGR00502">
    <property type="entry name" value="nagB"/>
    <property type="match status" value="1"/>
</dbReference>
<evidence type="ECO:0000313" key="5">
    <source>
        <dbReference type="EMBL" id="MEW9502403.1"/>
    </source>
</evidence>
<protein>
    <recommendedName>
        <fullName evidence="3">Glucosamine-6-phosphate deaminase</fullName>
        <ecNumber evidence="3">3.5.99.6</ecNumber>
    </recommendedName>
    <alternativeName>
        <fullName evidence="3">GlcN6P deaminase</fullName>
        <shortName evidence="3">GNPDA</shortName>
    </alternativeName>
    <alternativeName>
        <fullName evidence="3">Glucosamine-6-phosphate isomerase</fullName>
    </alternativeName>
</protein>
<gene>
    <name evidence="3 5" type="primary">nagB</name>
    <name evidence="5" type="ORF">AB1471_11415</name>
</gene>
<dbReference type="EMBL" id="JBFMIA010000010">
    <property type="protein sequence ID" value="MEW9502403.1"/>
    <property type="molecule type" value="Genomic_DNA"/>
</dbReference>
<keyword evidence="1 3" id="KW-0378">Hydrolase</keyword>
<dbReference type="InterPro" id="IPR037171">
    <property type="entry name" value="NagB/RpiA_transferase-like"/>
</dbReference>
<reference evidence="5 6" key="1">
    <citation type="journal article" date="1979" name="Int. J. Syst. Evol. Microbiol.">
        <title>Bacillus globisporus subsp. marinus subsp. nov.</title>
        <authorList>
            <person name="Liu H."/>
        </authorList>
    </citation>
    <scope>NUCLEOTIDE SEQUENCE [LARGE SCALE GENOMIC DNA]</scope>
    <source>
        <strain evidence="5 6">DSM 1297</strain>
    </source>
</reference>
<feature type="domain" description="Glucosamine/galactosamine-6-phosphate isomerase" evidence="4">
    <location>
        <begin position="10"/>
        <end position="229"/>
    </location>
</feature>
<comment type="caution">
    <text evidence="5">The sequence shown here is derived from an EMBL/GenBank/DDBJ whole genome shotgun (WGS) entry which is preliminary data.</text>
</comment>
<evidence type="ECO:0000313" key="6">
    <source>
        <dbReference type="Proteomes" id="UP001556040"/>
    </source>
</evidence>
<dbReference type="HAMAP" id="MF_01241">
    <property type="entry name" value="GlcN6P_deamin"/>
    <property type="match status" value="1"/>
</dbReference>
<feature type="active site" description="For ring-opening step" evidence="3">
    <location>
        <position position="143"/>
    </location>
</feature>
<dbReference type="SUPFAM" id="SSF100950">
    <property type="entry name" value="NagB/RpiA/CoA transferase-like"/>
    <property type="match status" value="1"/>
</dbReference>
<comment type="catalytic activity">
    <reaction evidence="3">
        <text>alpha-D-glucosamine 6-phosphate + H2O = beta-D-fructose 6-phosphate + NH4(+)</text>
        <dbReference type="Rhea" id="RHEA:12172"/>
        <dbReference type="ChEBI" id="CHEBI:15377"/>
        <dbReference type="ChEBI" id="CHEBI:28938"/>
        <dbReference type="ChEBI" id="CHEBI:57634"/>
        <dbReference type="ChEBI" id="CHEBI:75989"/>
        <dbReference type="EC" id="3.5.99.6"/>
    </reaction>
</comment>
<dbReference type="CDD" id="cd01399">
    <property type="entry name" value="GlcN6P_deaminase"/>
    <property type="match status" value="1"/>
</dbReference>
<dbReference type="RefSeq" id="WP_367779895.1">
    <property type="nucleotide sequence ID" value="NZ_JBFMIA010000010.1"/>
</dbReference>
<dbReference type="PROSITE" id="PS01161">
    <property type="entry name" value="GLC_GALNAC_ISOMERASE"/>
    <property type="match status" value="1"/>
</dbReference>
<evidence type="ECO:0000259" key="4">
    <source>
        <dbReference type="Pfam" id="PF01182"/>
    </source>
</evidence>
<feature type="active site" description="Proton acceptor; for enolization step" evidence="3">
    <location>
        <position position="67"/>
    </location>
</feature>
<feature type="active site" description="Proton acceptor; for ring-opening step" evidence="3">
    <location>
        <position position="138"/>
    </location>
</feature>
<dbReference type="Pfam" id="PF01182">
    <property type="entry name" value="Glucosamine_iso"/>
    <property type="match status" value="1"/>
</dbReference>
<organism evidence="5 6">
    <name type="scientific">Jeotgalibacillus marinus</name>
    <dbReference type="NCBI Taxonomy" id="86667"/>
    <lineage>
        <taxon>Bacteria</taxon>
        <taxon>Bacillati</taxon>
        <taxon>Bacillota</taxon>
        <taxon>Bacilli</taxon>
        <taxon>Bacillales</taxon>
        <taxon>Caryophanaceae</taxon>
        <taxon>Jeotgalibacillus</taxon>
    </lineage>
</organism>
<feature type="active site" description="For ring-opening step" evidence="3">
    <location>
        <position position="136"/>
    </location>
</feature>
<comment type="pathway">
    <text evidence="3">Amino-sugar metabolism; N-acetylneuraminate degradation; D-fructose 6-phosphate from N-acetylneuraminate: step 5/5.</text>
</comment>
<dbReference type="InterPro" id="IPR006148">
    <property type="entry name" value="Glc/Gal-6P_isomerase"/>
</dbReference>
<evidence type="ECO:0000256" key="3">
    <source>
        <dbReference type="HAMAP-Rule" id="MF_01241"/>
    </source>
</evidence>
<comment type="caution">
    <text evidence="3">Lacks conserved residue(s) required for the propagation of feature annotation.</text>
</comment>
<accession>A0ABV3Q6I3</accession>
<comment type="similarity">
    <text evidence="3">Belongs to the glucosamine/galactosamine-6-phosphate isomerase family. NagB subfamily.</text>
</comment>
<dbReference type="GO" id="GO:0004342">
    <property type="term" value="F:glucosamine-6-phosphate deaminase activity"/>
    <property type="evidence" value="ECO:0007669"/>
    <property type="project" value="UniProtKB-EC"/>
</dbReference>
<evidence type="ECO:0000256" key="2">
    <source>
        <dbReference type="ARBA" id="ARBA00023277"/>
    </source>
</evidence>
<dbReference type="PANTHER" id="PTHR11280">
    <property type="entry name" value="GLUCOSAMINE-6-PHOSPHATE ISOMERASE"/>
    <property type="match status" value="1"/>
</dbReference>
<keyword evidence="2 3" id="KW-0119">Carbohydrate metabolism</keyword>
<dbReference type="Gene3D" id="3.40.50.1360">
    <property type="match status" value="1"/>
</dbReference>
<comment type="function">
    <text evidence="3">Catalyzes the reversible isomerization-deamination of glucosamine 6-phosphate (GlcN6P) to form fructose 6-phosphate (Fru6P) and ammonium ion.</text>
</comment>
<name>A0ABV3Q6I3_9BACL</name>
<dbReference type="PANTHER" id="PTHR11280:SF5">
    <property type="entry name" value="GLUCOSAMINE-6-PHOSPHATE ISOMERASE"/>
    <property type="match status" value="1"/>
</dbReference>
<sequence>MRIIEANNYQEMSNLAAEYIIKKIHHTPQMNLGLATGSTPLGTYSEMIEDYEENRTSYAHVRTFNLDEYVGLEINHPNSYKYFMKENLFDHINIAEEHTHIPNGTASNIEKECQAYEDLIENQGGIDLQILGIGNNGHIGFNEPRTPFESKTHKVKLAESTRMANARFFNSIQEVPTHAITMGISTILKSKEILLLVSGEGKSEAVKQLLNGQKNENFPASVLNIHQNVTIIGDKKALAGIKV</sequence>